<feature type="compositionally biased region" description="Basic and acidic residues" evidence="8">
    <location>
        <begin position="183"/>
        <end position="199"/>
    </location>
</feature>
<dbReference type="Gene3D" id="3.30.1400.10">
    <property type="entry name" value="ZipA, C-terminal FtsZ-binding domain"/>
    <property type="match status" value="1"/>
</dbReference>
<sequence length="372" mass="41080">MDELRWLLIILGALVIVAIYLHGTFQNWRHDGLPWSRNRRNQREPFAGGGVEEPHLDDELPEFDPELETGRETGDLGREGDDDDRVSPFHDVGAEADPEAGMDEGDDLPAGRDERDFPAWAHSRVEGSRSRAEEWPVPEADDDDWWPDDDLPVGSTPDDGSPDAPEIEEGVEGSDAGALGDGGGEREPARRGRLAERLRRALGTDGGGDGSRGGGEAEADVPPGLEEKIVVINVLAPNGERFLGPAVQDALQSAGLTFGEHGIFHRYIEGSRGRVAEFSVANILNPGWFDLERMEGFETPGLAFFLRLPGPFDAVTAFEEMLEAARHVAGELDGQLLDARRCDLTHQAVEHLREEMIEYRRRAHLARRQHRE</sequence>
<dbReference type="GO" id="GO:0005886">
    <property type="term" value="C:plasma membrane"/>
    <property type="evidence" value="ECO:0007669"/>
    <property type="project" value="TreeGrafter"/>
</dbReference>
<feature type="domain" description="ZipA C-terminal FtsZ-binding" evidence="10">
    <location>
        <begin position="226"/>
        <end position="356"/>
    </location>
</feature>
<evidence type="ECO:0000256" key="1">
    <source>
        <dbReference type="ARBA" id="ARBA00022475"/>
    </source>
</evidence>
<feature type="region of interest" description="Disordered" evidence="8">
    <location>
        <begin position="39"/>
        <end position="222"/>
    </location>
</feature>
<organism evidence="11">
    <name type="scientific">uncultured organism</name>
    <dbReference type="NCBI Taxonomy" id="155900"/>
    <lineage>
        <taxon>unclassified sequences</taxon>
        <taxon>environmental samples</taxon>
    </lineage>
</organism>
<dbReference type="EMBL" id="MN079092">
    <property type="protein sequence ID" value="QEA04935.1"/>
    <property type="molecule type" value="Genomic_DNA"/>
</dbReference>
<dbReference type="PANTHER" id="PTHR38685">
    <property type="entry name" value="CELL DIVISION PROTEIN ZIPA"/>
    <property type="match status" value="1"/>
</dbReference>
<feature type="compositionally biased region" description="Acidic residues" evidence="8">
    <location>
        <begin position="94"/>
        <end position="107"/>
    </location>
</feature>
<evidence type="ECO:0000259" key="10">
    <source>
        <dbReference type="SMART" id="SM00771"/>
    </source>
</evidence>
<dbReference type="HAMAP" id="MF_00509">
    <property type="entry name" value="ZipA"/>
    <property type="match status" value="1"/>
</dbReference>
<keyword evidence="3 11" id="KW-0132">Cell division</keyword>
<feature type="compositionally biased region" description="Basic and acidic residues" evidence="8">
    <location>
        <begin position="68"/>
        <end position="79"/>
    </location>
</feature>
<dbReference type="NCBIfam" id="TIGR02205">
    <property type="entry name" value="septum_zipA"/>
    <property type="match status" value="1"/>
</dbReference>
<protein>
    <submittedName>
        <fullName evidence="11">Cell division protein ZipA</fullName>
    </submittedName>
</protein>
<accession>A0A5B8RDQ4</accession>
<feature type="transmembrane region" description="Helical" evidence="9">
    <location>
        <begin position="6"/>
        <end position="25"/>
    </location>
</feature>
<keyword evidence="5 9" id="KW-1133">Transmembrane helix</keyword>
<reference evidence="11" key="1">
    <citation type="submission" date="2019-06" db="EMBL/GenBank/DDBJ databases">
        <authorList>
            <person name="Murdoch R.W."/>
            <person name="Fathepure B."/>
        </authorList>
    </citation>
    <scope>NUCLEOTIDE SEQUENCE</scope>
</reference>
<dbReference type="AlphaFoldDB" id="A0A5B8RDQ4"/>
<keyword evidence="7" id="KW-0131">Cell cycle</keyword>
<gene>
    <name evidence="11" type="primary">zipA</name>
    <name evidence="11" type="ORF">KBTEX_01253</name>
</gene>
<feature type="compositionally biased region" description="Gly residues" evidence="8">
    <location>
        <begin position="204"/>
        <end position="216"/>
    </location>
</feature>
<dbReference type="PANTHER" id="PTHR38685:SF1">
    <property type="entry name" value="CELL DIVISION PROTEIN ZIPA"/>
    <property type="match status" value="1"/>
</dbReference>
<dbReference type="SUPFAM" id="SSF64383">
    <property type="entry name" value="Cell-division protein ZipA, C-terminal domain"/>
    <property type="match status" value="1"/>
</dbReference>
<keyword evidence="1" id="KW-1003">Cell membrane</keyword>
<dbReference type="GO" id="GO:0051301">
    <property type="term" value="P:cell division"/>
    <property type="evidence" value="ECO:0007669"/>
    <property type="project" value="UniProtKB-KW"/>
</dbReference>
<evidence type="ECO:0000256" key="9">
    <source>
        <dbReference type="SAM" id="Phobius"/>
    </source>
</evidence>
<dbReference type="Pfam" id="PF04354">
    <property type="entry name" value="ZipA_C"/>
    <property type="match status" value="1"/>
</dbReference>
<feature type="compositionally biased region" description="Basic and acidic residues" evidence="8">
    <location>
        <begin position="109"/>
        <end position="134"/>
    </location>
</feature>
<name>A0A5B8RDQ4_9ZZZZ</name>
<dbReference type="InterPro" id="IPR007449">
    <property type="entry name" value="ZipA_FtsZ-bd_C"/>
</dbReference>
<keyword evidence="6 9" id="KW-0472">Membrane</keyword>
<evidence type="ECO:0000313" key="11">
    <source>
        <dbReference type="EMBL" id="QEA04935.1"/>
    </source>
</evidence>
<evidence type="ECO:0000256" key="4">
    <source>
        <dbReference type="ARBA" id="ARBA00022692"/>
    </source>
</evidence>
<dbReference type="InterPro" id="IPR036765">
    <property type="entry name" value="ZipA_FtsZ-bd_C_sf"/>
</dbReference>
<dbReference type="SMART" id="SM00771">
    <property type="entry name" value="ZipA_C"/>
    <property type="match status" value="1"/>
</dbReference>
<evidence type="ECO:0000256" key="5">
    <source>
        <dbReference type="ARBA" id="ARBA00022989"/>
    </source>
</evidence>
<evidence type="ECO:0000256" key="8">
    <source>
        <dbReference type="SAM" id="MobiDB-lite"/>
    </source>
</evidence>
<dbReference type="InterPro" id="IPR011919">
    <property type="entry name" value="Cell_div_ZipA"/>
</dbReference>
<evidence type="ECO:0000256" key="7">
    <source>
        <dbReference type="ARBA" id="ARBA00023306"/>
    </source>
</evidence>
<keyword evidence="4 9" id="KW-0812">Transmembrane</keyword>
<evidence type="ECO:0000256" key="6">
    <source>
        <dbReference type="ARBA" id="ARBA00023136"/>
    </source>
</evidence>
<feature type="compositionally biased region" description="Acidic residues" evidence="8">
    <location>
        <begin position="139"/>
        <end position="151"/>
    </location>
</feature>
<evidence type="ECO:0000256" key="2">
    <source>
        <dbReference type="ARBA" id="ARBA00022519"/>
    </source>
</evidence>
<keyword evidence="2" id="KW-0997">Cell inner membrane</keyword>
<evidence type="ECO:0000256" key="3">
    <source>
        <dbReference type="ARBA" id="ARBA00022618"/>
    </source>
</evidence>
<proteinExistence type="inferred from homology"/>